<keyword evidence="3" id="KW-1185">Reference proteome</keyword>
<gene>
    <name evidence="2" type="ORF">PENVUL_c016G05632</name>
</gene>
<dbReference type="EMBL" id="MDYP01000016">
    <property type="protein sequence ID" value="OQE06759.1"/>
    <property type="molecule type" value="Genomic_DNA"/>
</dbReference>
<dbReference type="OrthoDB" id="4356374at2759"/>
<name>A0A1V6RZ21_9EURO</name>
<feature type="region of interest" description="Disordered" evidence="1">
    <location>
        <begin position="1"/>
        <end position="38"/>
    </location>
</feature>
<proteinExistence type="predicted"/>
<organism evidence="2 3">
    <name type="scientific">Penicillium vulpinum</name>
    <dbReference type="NCBI Taxonomy" id="29845"/>
    <lineage>
        <taxon>Eukaryota</taxon>
        <taxon>Fungi</taxon>
        <taxon>Dikarya</taxon>
        <taxon>Ascomycota</taxon>
        <taxon>Pezizomycotina</taxon>
        <taxon>Eurotiomycetes</taxon>
        <taxon>Eurotiomycetidae</taxon>
        <taxon>Eurotiales</taxon>
        <taxon>Aspergillaceae</taxon>
        <taxon>Penicillium</taxon>
    </lineage>
</organism>
<evidence type="ECO:0000256" key="1">
    <source>
        <dbReference type="SAM" id="MobiDB-lite"/>
    </source>
</evidence>
<accession>A0A1V6RZ21</accession>
<protein>
    <submittedName>
        <fullName evidence="2">Uncharacterized protein</fullName>
    </submittedName>
</protein>
<dbReference type="Proteomes" id="UP000191518">
    <property type="component" value="Unassembled WGS sequence"/>
</dbReference>
<evidence type="ECO:0000313" key="2">
    <source>
        <dbReference type="EMBL" id="OQE06759.1"/>
    </source>
</evidence>
<sequence>MCYPAVNSTPVGPSSGDSSKDSQAREQQVSLSPTVKTTEEGIEVSMGGAVLAQIAGGVGGVYHSPLTAELFVASPAAHAAVEYALKTRLAQIAVDVRSMKEDLAVLQADRKQLAALQIVAGRPPAPCWTGAMTSPDTRP</sequence>
<feature type="compositionally biased region" description="Polar residues" evidence="1">
    <location>
        <begin position="1"/>
        <end position="17"/>
    </location>
</feature>
<reference evidence="3" key="1">
    <citation type="journal article" date="2017" name="Nat. Microbiol.">
        <title>Global analysis of biosynthetic gene clusters reveals vast potential of secondary metabolite production in Penicillium species.</title>
        <authorList>
            <person name="Nielsen J.C."/>
            <person name="Grijseels S."/>
            <person name="Prigent S."/>
            <person name="Ji B."/>
            <person name="Dainat J."/>
            <person name="Nielsen K.F."/>
            <person name="Frisvad J.C."/>
            <person name="Workman M."/>
            <person name="Nielsen J."/>
        </authorList>
    </citation>
    <scope>NUCLEOTIDE SEQUENCE [LARGE SCALE GENOMIC DNA]</scope>
    <source>
        <strain evidence="3">IBT 29486</strain>
    </source>
</reference>
<evidence type="ECO:0000313" key="3">
    <source>
        <dbReference type="Proteomes" id="UP000191518"/>
    </source>
</evidence>
<dbReference type="AlphaFoldDB" id="A0A1V6RZ21"/>
<comment type="caution">
    <text evidence="2">The sequence shown here is derived from an EMBL/GenBank/DDBJ whole genome shotgun (WGS) entry which is preliminary data.</text>
</comment>
<feature type="compositionally biased region" description="Polar residues" evidence="1">
    <location>
        <begin position="25"/>
        <end position="36"/>
    </location>
</feature>